<accession>A0A937A7C2</accession>
<name>A0A937A7C2_9BACT</name>
<sequence length="465" mass="55790">MKKQKLKKFNEFISGLLPHETTYLLNIQQFVDSENLTILKQTHELVAGTINQPIFSTHIDKRKYSRLMRWIDDNLSKADVDIEFDALIVLEQKLMKDAISTEDEHQLLSFIRNTDTTHYYFMKRFELAMHLLNYLLVRMRHKEYNEAVSFVNKYKNTYDHCRWVYGRIQEATYDITNQYTFNDKESKQWEHWLLTIFRDPMIDGMNRYYALVRLIFLYYNYNQQEKMESLFSEVEPLLESGQFYSKRILINYYGNRLLFHSKANQLDLAQKYGYLSVRVKNSDYLHYINNLNTVLLKKGQIKEALVLMRQAFPEANKSPNFHHRVSFVASYVRCLTDSGEIAKGITHAEIFLNAFKKELMEHRWHFFFTIYFRALLLNGQYRKICQTISKYKLLEKEEKYLQKIKSVATLEWYNNAASYKSEKIEFDELRTFVKSFLQIYDKISNRSKAVNELLDDTKRVIPELF</sequence>
<evidence type="ECO:0000313" key="1">
    <source>
        <dbReference type="EMBL" id="MBL0765067.1"/>
    </source>
</evidence>
<proteinExistence type="predicted"/>
<dbReference type="RefSeq" id="WP_201919223.1">
    <property type="nucleotide sequence ID" value="NZ_JAERQG010000001.1"/>
</dbReference>
<dbReference type="AlphaFoldDB" id="A0A937A7C2"/>
<dbReference type="EMBL" id="JAERQG010000001">
    <property type="protein sequence ID" value="MBL0765067.1"/>
    <property type="molecule type" value="Genomic_DNA"/>
</dbReference>
<protein>
    <submittedName>
        <fullName evidence="1">Uncharacterized protein</fullName>
    </submittedName>
</protein>
<organism evidence="1 2">
    <name type="scientific">Marivirga atlantica</name>
    <dbReference type="NCBI Taxonomy" id="1548457"/>
    <lineage>
        <taxon>Bacteria</taxon>
        <taxon>Pseudomonadati</taxon>
        <taxon>Bacteroidota</taxon>
        <taxon>Cytophagia</taxon>
        <taxon>Cytophagales</taxon>
        <taxon>Marivirgaceae</taxon>
        <taxon>Marivirga</taxon>
    </lineage>
</organism>
<evidence type="ECO:0000313" key="2">
    <source>
        <dbReference type="Proteomes" id="UP000642920"/>
    </source>
</evidence>
<dbReference type="Proteomes" id="UP000642920">
    <property type="component" value="Unassembled WGS sequence"/>
</dbReference>
<keyword evidence="2" id="KW-1185">Reference proteome</keyword>
<gene>
    <name evidence="1" type="ORF">JKP34_07385</name>
</gene>
<reference evidence="1" key="1">
    <citation type="submission" date="2021-01" db="EMBL/GenBank/DDBJ databases">
        <title>Marivirga sp. nov., isolated from intertidal surface sediments.</title>
        <authorList>
            <person name="Zhang M."/>
        </authorList>
    </citation>
    <scope>NUCLEOTIDE SEQUENCE</scope>
    <source>
        <strain evidence="1">SM1354</strain>
    </source>
</reference>
<comment type="caution">
    <text evidence="1">The sequence shown here is derived from an EMBL/GenBank/DDBJ whole genome shotgun (WGS) entry which is preliminary data.</text>
</comment>